<accession>A0A0R3Q736</accession>
<sequence>MIITNQWKKMLNTNFGERCLTSTTERERYLVSTCFTTTYSHIRNGKRYLLVYTSRIFSSLLLVLLPHY</sequence>
<keyword evidence="1" id="KW-1133">Transmembrane helix</keyword>
<dbReference type="Proteomes" id="UP000280834">
    <property type="component" value="Unassembled WGS sequence"/>
</dbReference>
<evidence type="ECO:0000313" key="3">
    <source>
        <dbReference type="Proteomes" id="UP000280834"/>
    </source>
</evidence>
<keyword evidence="3" id="KW-1185">Reference proteome</keyword>
<keyword evidence="1" id="KW-0472">Membrane</keyword>
<protein>
    <submittedName>
        <fullName evidence="4">Ovule protein</fullName>
    </submittedName>
</protein>
<reference evidence="4" key="1">
    <citation type="submission" date="2017-02" db="UniProtKB">
        <authorList>
            <consortium name="WormBaseParasite"/>
        </authorList>
    </citation>
    <scope>IDENTIFICATION</scope>
</reference>
<name>A0A0R3Q736_9BILA</name>
<dbReference type="WBParaSite" id="BTMF_0000214001-mRNA-1">
    <property type="protein sequence ID" value="BTMF_0000214001-mRNA-1"/>
    <property type="gene ID" value="BTMF_0000214001"/>
</dbReference>
<evidence type="ECO:0000256" key="1">
    <source>
        <dbReference type="SAM" id="Phobius"/>
    </source>
</evidence>
<feature type="transmembrane region" description="Helical" evidence="1">
    <location>
        <begin position="48"/>
        <end position="65"/>
    </location>
</feature>
<organism evidence="4">
    <name type="scientific">Brugia timori</name>
    <dbReference type="NCBI Taxonomy" id="42155"/>
    <lineage>
        <taxon>Eukaryota</taxon>
        <taxon>Metazoa</taxon>
        <taxon>Ecdysozoa</taxon>
        <taxon>Nematoda</taxon>
        <taxon>Chromadorea</taxon>
        <taxon>Rhabditida</taxon>
        <taxon>Spirurina</taxon>
        <taxon>Spiruromorpha</taxon>
        <taxon>Filarioidea</taxon>
        <taxon>Onchocercidae</taxon>
        <taxon>Brugia</taxon>
    </lineage>
</organism>
<evidence type="ECO:0000313" key="2">
    <source>
        <dbReference type="EMBL" id="VDO10304.1"/>
    </source>
</evidence>
<proteinExistence type="predicted"/>
<dbReference type="AlphaFoldDB" id="A0A0R3Q736"/>
<gene>
    <name evidence="2" type="ORF">BTMF_LOCUS1468</name>
</gene>
<dbReference type="EMBL" id="UZAG01001061">
    <property type="protein sequence ID" value="VDO10304.1"/>
    <property type="molecule type" value="Genomic_DNA"/>
</dbReference>
<evidence type="ECO:0000313" key="4">
    <source>
        <dbReference type="WBParaSite" id="BTMF_0000214001-mRNA-1"/>
    </source>
</evidence>
<reference evidence="2 3" key="2">
    <citation type="submission" date="2018-11" db="EMBL/GenBank/DDBJ databases">
        <authorList>
            <consortium name="Pathogen Informatics"/>
        </authorList>
    </citation>
    <scope>NUCLEOTIDE SEQUENCE [LARGE SCALE GENOMIC DNA]</scope>
</reference>
<keyword evidence="1" id="KW-0812">Transmembrane</keyword>